<name>A0ABX0JZ23_9PROT</name>
<gene>
    <name evidence="1" type="ORF">GOB93_19330</name>
</gene>
<reference evidence="1 2" key="1">
    <citation type="journal article" date="2020" name="Int. J. Syst. Evol. Microbiol.">
        <title>Novel acetic acid bacteria from cider fermentations: Acetobacter conturbans sp. nov. and Acetobacter fallax sp. nov.</title>
        <authorList>
            <person name="Sombolestani A.S."/>
            <person name="Cleenwerck I."/>
            <person name="Cnockaert M."/>
            <person name="Borremans W."/>
            <person name="Wieme A.D."/>
            <person name="De Vuyst L."/>
            <person name="Vandamme P."/>
        </authorList>
    </citation>
    <scope>NUCLEOTIDE SEQUENCE [LARGE SCALE GENOMIC DNA]</scope>
    <source>
        <strain evidence="1 2">LMG 30640</strain>
    </source>
</reference>
<dbReference type="Proteomes" id="UP000635278">
    <property type="component" value="Unassembled WGS sequence"/>
</dbReference>
<dbReference type="EMBL" id="WOTB01000050">
    <property type="protein sequence ID" value="NHN86754.1"/>
    <property type="molecule type" value="Genomic_DNA"/>
</dbReference>
<dbReference type="RefSeq" id="WP_173585071.1">
    <property type="nucleotide sequence ID" value="NZ_WOTB01000050.1"/>
</dbReference>
<proteinExistence type="predicted"/>
<sequence length="70" mass="7942">MELIGRQKQASLVGCDLQGVNAYFVSEKECEERFCEPFTAENHHEMARYSLLTHIGHPASTVCRSWSQAL</sequence>
<protein>
    <submittedName>
        <fullName evidence="1">Uncharacterized protein</fullName>
    </submittedName>
</protein>
<organism evidence="1 2">
    <name type="scientific">Acetobacter musti</name>
    <dbReference type="NCBI Taxonomy" id="864732"/>
    <lineage>
        <taxon>Bacteria</taxon>
        <taxon>Pseudomonadati</taxon>
        <taxon>Pseudomonadota</taxon>
        <taxon>Alphaproteobacteria</taxon>
        <taxon>Acetobacterales</taxon>
        <taxon>Acetobacteraceae</taxon>
        <taxon>Acetobacter</taxon>
    </lineage>
</organism>
<accession>A0ABX0JZ23</accession>
<evidence type="ECO:0000313" key="2">
    <source>
        <dbReference type="Proteomes" id="UP000635278"/>
    </source>
</evidence>
<evidence type="ECO:0000313" key="1">
    <source>
        <dbReference type="EMBL" id="NHN86754.1"/>
    </source>
</evidence>
<keyword evidence="2" id="KW-1185">Reference proteome</keyword>
<comment type="caution">
    <text evidence="1">The sequence shown here is derived from an EMBL/GenBank/DDBJ whole genome shotgun (WGS) entry which is preliminary data.</text>
</comment>